<dbReference type="Pfam" id="PF01126">
    <property type="entry name" value="Heme_oxygenase"/>
    <property type="match status" value="1"/>
</dbReference>
<dbReference type="PANTHER" id="PTHR10720">
    <property type="entry name" value="HEME OXYGENASE"/>
    <property type="match status" value="1"/>
</dbReference>
<dbReference type="GO" id="GO:0006788">
    <property type="term" value="P:heme oxidation"/>
    <property type="evidence" value="ECO:0007669"/>
    <property type="project" value="InterPro"/>
</dbReference>
<organism evidence="8">
    <name type="scientific">Notodromas monacha</name>
    <dbReference type="NCBI Taxonomy" id="399045"/>
    <lineage>
        <taxon>Eukaryota</taxon>
        <taxon>Metazoa</taxon>
        <taxon>Ecdysozoa</taxon>
        <taxon>Arthropoda</taxon>
        <taxon>Crustacea</taxon>
        <taxon>Oligostraca</taxon>
        <taxon>Ostracoda</taxon>
        <taxon>Podocopa</taxon>
        <taxon>Podocopida</taxon>
        <taxon>Cypridocopina</taxon>
        <taxon>Cypridoidea</taxon>
        <taxon>Cyprididae</taxon>
        <taxon>Notodromas</taxon>
    </lineage>
</organism>
<keyword evidence="3 5" id="KW-0694">RNA-binding</keyword>
<evidence type="ECO:0000256" key="4">
    <source>
        <dbReference type="ARBA" id="ARBA00023004"/>
    </source>
</evidence>
<keyword evidence="4" id="KW-0408">Iron</keyword>
<evidence type="ECO:0000313" key="8">
    <source>
        <dbReference type="EMBL" id="CAD7277918.1"/>
    </source>
</evidence>
<evidence type="ECO:0000259" key="7">
    <source>
        <dbReference type="PROSITE" id="PS50102"/>
    </source>
</evidence>
<evidence type="ECO:0000256" key="3">
    <source>
        <dbReference type="ARBA" id="ARBA00022884"/>
    </source>
</evidence>
<dbReference type="InterPro" id="IPR016084">
    <property type="entry name" value="Haem_Oase-like_multi-hlx"/>
</dbReference>
<name>A0A7R9GEP1_9CRUS</name>
<protein>
    <recommendedName>
        <fullName evidence="7">RRM domain-containing protein</fullName>
    </recommendedName>
</protein>
<sequence length="994" mass="110143">MALFSAKTFKPKELGMKGIVAMRGGRVKGVVNDSTSREVHSISDALVNAKLGLSASDDRVWKEGIAVFYRIFKFLENQCLEKADSLDPRLLKIRIPGMERTERFEADLEFYYGPEWKALIEPTSPEILAYIEHLSKLRKEEPIVLSSFVYHLYMGLFAGGQILKRKRRIVQKVPKWLGGSPGAGADDSSEGLEVVSFGSPILDLKRALRHGMENLADELDDKSKNRILEEGINVFKLNNSIIRTIQSADEVFQQRLRSFSVPVIVAVLGPRGMVSDRMVQQQRVRGAVGVKGRLGIRKGGKTVAARLGIDLRNKIGKKSVARDTGIDLRDLIGSDDSAMRLNTGTQALRRPLRTSKLITPVLAAAVSDLHEPQFLRPRQKMTFTLPKKTELIKIRRTVDNIIPPGKLLFTVKNSGPAKFEDLTINRDFQPKKKKRPMEMEVDDDEESDGTPPPPPRPKPKKTLAKAQPKSSNSMNCVRVSSLPENLSTRDITELFDDFGDICRVSKKASTVFEVEFETEDDARKAVVECMDVTLDGKLIDVVLVPSNEARPEARKQGFLSKMRRVGVVKIGVILKVKSASGTWMPDAGGSKNASKMPRVLERGGGQRRYNGDYLAKSRPEVVYDAAPKLLVRNVVTAQRAPEPPKPSSPVAVPKPQPDVEWLKTPLKAKISRGKVISSGMDVDERFLDLLTDQGDFLVIGCIGPEGVGKSTILNLVADSSFNINKVKLQKTSSTRGVDGVVTAERVILLDFEPFMSSSALVDRMWGKNAGSSGPAAGKASFQKRDDSLIETSLDVQSLQTAALALMTCHIVMVVQDRVLDPAVVSSDKRTRVWVLNRDRFFGKFLEKISGFLHTVEMLRQRRGVMAAEEEENPNQVGELLKWVGPHGMKPFQPHVIFIHNRCQPEDFTSHRLSSLHTNSDGDILKKQLGKLTPSFHDVLRCLRIALWSTPRYPVAEQFVTEKNCAASPSADSVVLDRGLAEYGVGVDVLTEAPK</sequence>
<dbReference type="SMART" id="SM00360">
    <property type="entry name" value="RRM"/>
    <property type="match status" value="1"/>
</dbReference>
<gene>
    <name evidence="8" type="ORF">NMOB1V02_LOCUS5637</name>
</gene>
<evidence type="ECO:0000256" key="6">
    <source>
        <dbReference type="SAM" id="MobiDB-lite"/>
    </source>
</evidence>
<feature type="compositionally biased region" description="Acidic residues" evidence="6">
    <location>
        <begin position="439"/>
        <end position="448"/>
    </location>
</feature>
<dbReference type="CDD" id="cd00590">
    <property type="entry name" value="RRM_SF"/>
    <property type="match status" value="1"/>
</dbReference>
<dbReference type="PROSITE" id="PS50102">
    <property type="entry name" value="RRM"/>
    <property type="match status" value="1"/>
</dbReference>
<dbReference type="SUPFAM" id="SSF54928">
    <property type="entry name" value="RNA-binding domain, RBD"/>
    <property type="match status" value="1"/>
</dbReference>
<dbReference type="AlphaFoldDB" id="A0A7R9GEP1"/>
<keyword evidence="1" id="KW-0349">Heme</keyword>
<dbReference type="GO" id="GO:0046872">
    <property type="term" value="F:metal ion binding"/>
    <property type="evidence" value="ECO:0007669"/>
    <property type="project" value="UniProtKB-KW"/>
</dbReference>
<dbReference type="Proteomes" id="UP000678499">
    <property type="component" value="Unassembled WGS sequence"/>
</dbReference>
<keyword evidence="2" id="KW-0479">Metal-binding</keyword>
<evidence type="ECO:0000256" key="2">
    <source>
        <dbReference type="ARBA" id="ARBA00022723"/>
    </source>
</evidence>
<dbReference type="InterPro" id="IPR035979">
    <property type="entry name" value="RBD_domain_sf"/>
</dbReference>
<dbReference type="EMBL" id="OA883099">
    <property type="protein sequence ID" value="CAD7277918.1"/>
    <property type="molecule type" value="Genomic_DNA"/>
</dbReference>
<evidence type="ECO:0000256" key="5">
    <source>
        <dbReference type="PROSITE-ProRule" id="PRU00176"/>
    </source>
</evidence>
<feature type="region of interest" description="Disordered" evidence="6">
    <location>
        <begin position="421"/>
        <end position="477"/>
    </location>
</feature>
<keyword evidence="9" id="KW-1185">Reference proteome</keyword>
<feature type="domain" description="RRM" evidence="7">
    <location>
        <begin position="475"/>
        <end position="551"/>
    </location>
</feature>
<dbReference type="GO" id="GO:0003723">
    <property type="term" value="F:RNA binding"/>
    <property type="evidence" value="ECO:0007669"/>
    <property type="project" value="UniProtKB-UniRule"/>
</dbReference>
<dbReference type="PANTHER" id="PTHR10720:SF0">
    <property type="entry name" value="HEME OXYGENASE"/>
    <property type="match status" value="1"/>
</dbReference>
<evidence type="ECO:0000256" key="1">
    <source>
        <dbReference type="ARBA" id="ARBA00022617"/>
    </source>
</evidence>
<dbReference type="GO" id="GO:0004392">
    <property type="term" value="F:heme oxygenase (decyclizing) activity"/>
    <property type="evidence" value="ECO:0007669"/>
    <property type="project" value="InterPro"/>
</dbReference>
<proteinExistence type="predicted"/>
<accession>A0A7R9GEP1</accession>
<reference evidence="8" key="1">
    <citation type="submission" date="2020-11" db="EMBL/GenBank/DDBJ databases">
        <authorList>
            <person name="Tran Van P."/>
        </authorList>
    </citation>
    <scope>NUCLEOTIDE SEQUENCE</scope>
</reference>
<dbReference type="InterPro" id="IPR016053">
    <property type="entry name" value="Haem_Oase-like"/>
</dbReference>
<dbReference type="InterPro" id="IPR012677">
    <property type="entry name" value="Nucleotide-bd_a/b_plait_sf"/>
</dbReference>
<dbReference type="CDD" id="cd19165">
    <property type="entry name" value="HemeO"/>
    <property type="match status" value="1"/>
</dbReference>
<dbReference type="EMBL" id="CAJPEX010001062">
    <property type="protein sequence ID" value="CAG0918070.1"/>
    <property type="molecule type" value="Genomic_DNA"/>
</dbReference>
<feature type="compositionally biased region" description="Basic and acidic residues" evidence="6">
    <location>
        <begin position="421"/>
        <end position="430"/>
    </location>
</feature>
<dbReference type="Gene3D" id="1.20.910.10">
    <property type="entry name" value="Heme oxygenase-like"/>
    <property type="match status" value="1"/>
</dbReference>
<dbReference type="SUPFAM" id="SSF48613">
    <property type="entry name" value="Heme oxygenase-like"/>
    <property type="match status" value="1"/>
</dbReference>
<dbReference type="InterPro" id="IPR000504">
    <property type="entry name" value="RRM_dom"/>
</dbReference>
<dbReference type="OrthoDB" id="652091at2759"/>
<dbReference type="Pfam" id="PF00076">
    <property type="entry name" value="RRM_1"/>
    <property type="match status" value="1"/>
</dbReference>
<evidence type="ECO:0000313" key="9">
    <source>
        <dbReference type="Proteomes" id="UP000678499"/>
    </source>
</evidence>
<dbReference type="InterPro" id="IPR002051">
    <property type="entry name" value="Haem_Oase"/>
</dbReference>
<dbReference type="Gene3D" id="3.30.70.330">
    <property type="match status" value="1"/>
</dbReference>